<dbReference type="PANTHER" id="PTHR43808">
    <property type="entry name" value="ACETYLORNITHINE DEACETYLASE"/>
    <property type="match status" value="1"/>
</dbReference>
<feature type="domain" description="Peptidase M20 dimerisation" evidence="1">
    <location>
        <begin position="19"/>
        <end position="72"/>
    </location>
</feature>
<dbReference type="AlphaFoldDB" id="A0A6J4M6P7"/>
<keyword evidence="2" id="KW-0378">Hydrolase</keyword>
<dbReference type="Gene3D" id="3.30.70.360">
    <property type="match status" value="1"/>
</dbReference>
<organism evidence="2">
    <name type="scientific">uncultured Microvirga sp</name>
    <dbReference type="NCBI Taxonomy" id="412392"/>
    <lineage>
        <taxon>Bacteria</taxon>
        <taxon>Pseudomonadati</taxon>
        <taxon>Pseudomonadota</taxon>
        <taxon>Alphaproteobacteria</taxon>
        <taxon>Hyphomicrobiales</taxon>
        <taxon>Methylobacteriaceae</taxon>
        <taxon>Microvirga</taxon>
        <taxon>environmental samples</taxon>
    </lineage>
</organism>
<accession>A0A6J4M6P7</accession>
<dbReference type="PANTHER" id="PTHR43808:SF25">
    <property type="entry name" value="PEPTIDASE M20 DIMERISATION DOMAIN-CONTAINING PROTEIN"/>
    <property type="match status" value="1"/>
</dbReference>
<reference evidence="2" key="1">
    <citation type="submission" date="2020-02" db="EMBL/GenBank/DDBJ databases">
        <authorList>
            <person name="Meier V. D."/>
        </authorList>
    </citation>
    <scope>NUCLEOTIDE SEQUENCE</scope>
    <source>
        <strain evidence="2">AVDCRST_MAG90</strain>
    </source>
</reference>
<name>A0A6J4M6P7_9HYPH</name>
<sequence>LEADWNERRHGVTHFEGEEHPINLNIGRIEGGDWASSVPAWCRLDCRIAIYPGTHAEDAAREIEAAVSGFARQDRFLANNPPRLTFNGFFAEGYVLEPGSEAEAVLGRAHQGATGEALQGFVTAGYLDTRVHSLYDQVPALCYGPISHNIHGFDERVSLASVKRITTAMALFVAEWCGVEPCR</sequence>
<dbReference type="Pfam" id="PF07687">
    <property type="entry name" value="M20_dimer"/>
    <property type="match status" value="1"/>
</dbReference>
<dbReference type="EC" id="3.5.1.16" evidence="2"/>
<dbReference type="Gene3D" id="3.40.630.10">
    <property type="entry name" value="Zn peptidases"/>
    <property type="match status" value="1"/>
</dbReference>
<feature type="non-terminal residue" evidence="2">
    <location>
        <position position="1"/>
    </location>
</feature>
<gene>
    <name evidence="2" type="ORF">AVDCRST_MAG90-2458</name>
</gene>
<dbReference type="InterPro" id="IPR011650">
    <property type="entry name" value="Peptidase_M20_dimer"/>
</dbReference>
<dbReference type="GO" id="GO:0008777">
    <property type="term" value="F:acetylornithine deacetylase activity"/>
    <property type="evidence" value="ECO:0007669"/>
    <property type="project" value="UniProtKB-EC"/>
</dbReference>
<dbReference type="EMBL" id="CADCUC010000495">
    <property type="protein sequence ID" value="CAA9351499.1"/>
    <property type="molecule type" value="Genomic_DNA"/>
</dbReference>
<proteinExistence type="predicted"/>
<dbReference type="SUPFAM" id="SSF53187">
    <property type="entry name" value="Zn-dependent exopeptidases"/>
    <property type="match status" value="1"/>
</dbReference>
<dbReference type="InterPro" id="IPR050072">
    <property type="entry name" value="Peptidase_M20A"/>
</dbReference>
<protein>
    <submittedName>
        <fullName evidence="2">Acetylornithine deacetylase</fullName>
        <ecNumber evidence="2">3.5.1.16</ecNumber>
    </submittedName>
</protein>
<evidence type="ECO:0000313" key="2">
    <source>
        <dbReference type="EMBL" id="CAA9351499.1"/>
    </source>
</evidence>
<evidence type="ECO:0000259" key="1">
    <source>
        <dbReference type="Pfam" id="PF07687"/>
    </source>
</evidence>